<name>A0A239W6G3_9ACTN</name>
<dbReference type="EMBL" id="LT906441">
    <property type="protein sequence ID" value="SNV29543.1"/>
    <property type="molecule type" value="Genomic_DNA"/>
</dbReference>
<feature type="domain" description="LytR/CpsA/Psr regulator C-terminal" evidence="1">
    <location>
        <begin position="62"/>
        <end position="146"/>
    </location>
</feature>
<dbReference type="KEGG" id="cgrn:4412665_00294"/>
<accession>A0A239W6G3</accession>
<evidence type="ECO:0000313" key="2">
    <source>
        <dbReference type="EMBL" id="SNV29543.1"/>
    </source>
</evidence>
<dbReference type="InterPro" id="IPR027381">
    <property type="entry name" value="LytR/CpsA/Psr_C"/>
</dbReference>
<protein>
    <recommendedName>
        <fullName evidence="1">LytR/CpsA/Psr regulator C-terminal domain-containing protein</fullName>
    </recommendedName>
</protein>
<dbReference type="AlphaFoldDB" id="A0A239W6G3"/>
<reference evidence="2 3" key="1">
    <citation type="submission" date="2017-06" db="EMBL/GenBank/DDBJ databases">
        <authorList>
            <consortium name="Pathogen Informatics"/>
        </authorList>
    </citation>
    <scope>NUCLEOTIDE SEQUENCE [LARGE SCALE GENOMIC DNA]</scope>
    <source>
        <strain evidence="2 3">NCTC11865</strain>
    </source>
</reference>
<dbReference type="Gene3D" id="3.30.70.2390">
    <property type="match status" value="1"/>
</dbReference>
<dbReference type="eggNOG" id="ENOG5032WRF">
    <property type="taxonomic scope" value="Bacteria"/>
</dbReference>
<evidence type="ECO:0000313" key="3">
    <source>
        <dbReference type="Proteomes" id="UP000215332"/>
    </source>
</evidence>
<sequence>MSSRARHVLHLVATPITLLILVAILLVAAKLGIRALTAPPPSAKIPPCVSTDVGGTLKSSDIVVSVFNGSHERGLAGKVSKQLTQKGFQEGEVSNTDERIKQTIIVGHSKDDPQVKLIAAFFPKAMFRADPDRPDHAVRVLVGSEFGGFNAKAATSIPVSGPVCLPPAEGLASPSATPSEEG</sequence>
<dbReference type="RefSeq" id="WP_065860984.1">
    <property type="nucleotide sequence ID" value="NZ_JAWMSC010000194.1"/>
</dbReference>
<dbReference type="Proteomes" id="UP000215332">
    <property type="component" value="Chromosome 1"/>
</dbReference>
<proteinExistence type="predicted"/>
<organism evidence="2 3">
    <name type="scientific">Cutibacterium granulosum</name>
    <dbReference type="NCBI Taxonomy" id="33011"/>
    <lineage>
        <taxon>Bacteria</taxon>
        <taxon>Bacillati</taxon>
        <taxon>Actinomycetota</taxon>
        <taxon>Actinomycetes</taxon>
        <taxon>Propionibacteriales</taxon>
        <taxon>Propionibacteriaceae</taxon>
        <taxon>Cutibacterium</taxon>
    </lineage>
</organism>
<gene>
    <name evidence="2" type="ORF">SAMEA4412665_00294</name>
</gene>
<evidence type="ECO:0000259" key="1">
    <source>
        <dbReference type="Pfam" id="PF13399"/>
    </source>
</evidence>
<dbReference type="Pfam" id="PF13399">
    <property type="entry name" value="LytR_C"/>
    <property type="match status" value="1"/>
</dbReference>